<accession>X1JYU1</accession>
<dbReference type="EMBL" id="BARU01037008">
    <property type="protein sequence ID" value="GAH83434.1"/>
    <property type="molecule type" value="Genomic_DNA"/>
</dbReference>
<feature type="non-terminal residue" evidence="1">
    <location>
        <position position="250"/>
    </location>
</feature>
<proteinExistence type="predicted"/>
<name>X1JYU1_9ZZZZ</name>
<feature type="non-terminal residue" evidence="1">
    <location>
        <position position="1"/>
    </location>
</feature>
<protein>
    <submittedName>
        <fullName evidence="1">Uncharacterized protein</fullName>
    </submittedName>
</protein>
<reference evidence="1" key="1">
    <citation type="journal article" date="2014" name="Front. Microbiol.">
        <title>High frequency of phylogenetically diverse reductive dehalogenase-homologous genes in deep subseafloor sedimentary metagenomes.</title>
        <authorList>
            <person name="Kawai M."/>
            <person name="Futagami T."/>
            <person name="Toyoda A."/>
            <person name="Takaki Y."/>
            <person name="Nishi S."/>
            <person name="Hori S."/>
            <person name="Arai W."/>
            <person name="Tsubouchi T."/>
            <person name="Morono Y."/>
            <person name="Uchiyama I."/>
            <person name="Ito T."/>
            <person name="Fujiyama A."/>
            <person name="Inagaki F."/>
            <person name="Takami H."/>
        </authorList>
    </citation>
    <scope>NUCLEOTIDE SEQUENCE</scope>
    <source>
        <strain evidence="1">Expedition CK06-06</strain>
    </source>
</reference>
<evidence type="ECO:0000313" key="1">
    <source>
        <dbReference type="EMBL" id="GAH83434.1"/>
    </source>
</evidence>
<gene>
    <name evidence="1" type="ORF">S03H2_57716</name>
</gene>
<dbReference type="AlphaFoldDB" id="X1JYU1"/>
<sequence>VFLSLAIGMVLPLAPTAVAQQAENRVGAQFSTSCIYDSPEDAFTNGEVNGRNEWHANIGSEVPLTGLTLALDSTLSFDHFQKENLTTTGPPTYVWSFGDVSLGTNSNAYVGFNLDSPDVAPVTFTPGFDASRSADRTEFSAPGTQTLTITVTPREGTERFGIVIHADENDLVNPLITSPTSGDGIELKREGHSLHIDPTGLALNTTWTITVTLRVTPKVPEVEYMPYVGIGWHETLASGTTSENSLSLRV</sequence>
<organism evidence="1">
    <name type="scientific">marine sediment metagenome</name>
    <dbReference type="NCBI Taxonomy" id="412755"/>
    <lineage>
        <taxon>unclassified sequences</taxon>
        <taxon>metagenomes</taxon>
        <taxon>ecological metagenomes</taxon>
    </lineage>
</organism>
<comment type="caution">
    <text evidence="1">The sequence shown here is derived from an EMBL/GenBank/DDBJ whole genome shotgun (WGS) entry which is preliminary data.</text>
</comment>